<dbReference type="GO" id="GO:0030170">
    <property type="term" value="F:pyridoxal phosphate binding"/>
    <property type="evidence" value="ECO:0007669"/>
    <property type="project" value="InterPro"/>
</dbReference>
<dbReference type="InterPro" id="IPR004636">
    <property type="entry name" value="AcOrn/SuccOrn_fam"/>
</dbReference>
<comment type="pathway">
    <text evidence="5">Amino-acid biosynthesis; L-arginine biosynthesis; N(2)-acetyl-L-ornithine from L-glutamate: step 4/4.</text>
</comment>
<evidence type="ECO:0000256" key="5">
    <source>
        <dbReference type="HAMAP-Rule" id="MF_01107"/>
    </source>
</evidence>
<protein>
    <recommendedName>
        <fullName evidence="5">Acetylornithine aminotransferase</fullName>
        <shortName evidence="5">ACOAT</shortName>
        <ecNumber evidence="5">2.6.1.11</ecNumber>
    </recommendedName>
</protein>
<keyword evidence="3 5" id="KW-0808">Transferase</keyword>
<dbReference type="GO" id="GO:0006526">
    <property type="term" value="P:L-arginine biosynthetic process"/>
    <property type="evidence" value="ECO:0007669"/>
    <property type="project" value="UniProtKB-UniRule"/>
</dbReference>
<evidence type="ECO:0000256" key="3">
    <source>
        <dbReference type="ARBA" id="ARBA00022679"/>
    </source>
</evidence>
<dbReference type="InterPro" id="IPR005814">
    <property type="entry name" value="Aminotrans_3"/>
</dbReference>
<dbReference type="Proteomes" id="UP000218399">
    <property type="component" value="Unassembled WGS sequence"/>
</dbReference>
<dbReference type="HAMAP" id="MF_01107">
    <property type="entry name" value="ArgD_aminotrans_3"/>
    <property type="match status" value="1"/>
</dbReference>
<gene>
    <name evidence="5" type="primary">argD</name>
    <name evidence="7" type="ORF">B1526_1087</name>
</gene>
<dbReference type="EC" id="2.6.1.11" evidence="5"/>
<dbReference type="AlphaFoldDB" id="A0A2A2EFC8"/>
<evidence type="ECO:0000256" key="6">
    <source>
        <dbReference type="SAM" id="MobiDB-lite"/>
    </source>
</evidence>
<dbReference type="NCBIfam" id="TIGR00707">
    <property type="entry name" value="argD"/>
    <property type="match status" value="1"/>
</dbReference>
<comment type="similarity">
    <text evidence="5">Belongs to the class-III pyridoxal-phosphate-dependent aminotransferase family. ArgD subfamily.</text>
</comment>
<comment type="catalytic activity">
    <reaction evidence="5">
        <text>N(2)-acetyl-L-ornithine + 2-oxoglutarate = N-acetyl-L-glutamate 5-semialdehyde + L-glutamate</text>
        <dbReference type="Rhea" id="RHEA:18049"/>
        <dbReference type="ChEBI" id="CHEBI:16810"/>
        <dbReference type="ChEBI" id="CHEBI:29123"/>
        <dbReference type="ChEBI" id="CHEBI:29985"/>
        <dbReference type="ChEBI" id="CHEBI:57805"/>
        <dbReference type="EC" id="2.6.1.11"/>
    </reaction>
</comment>
<evidence type="ECO:0000256" key="4">
    <source>
        <dbReference type="ARBA" id="ARBA00022898"/>
    </source>
</evidence>
<dbReference type="RefSeq" id="WP_268802226.1">
    <property type="nucleotide sequence ID" value="NZ_MVOH01000013.1"/>
</dbReference>
<dbReference type="PANTHER" id="PTHR11986">
    <property type="entry name" value="AMINOTRANSFERASE CLASS III"/>
    <property type="match status" value="1"/>
</dbReference>
<feature type="binding site" evidence="5">
    <location>
        <position position="342"/>
    </location>
    <ligand>
        <name>pyridoxal 5'-phosphate</name>
        <dbReference type="ChEBI" id="CHEBI:597326"/>
    </ligand>
</feature>
<feature type="binding site" evidence="5">
    <location>
        <position position="191"/>
    </location>
    <ligand>
        <name>pyridoxal 5'-phosphate</name>
        <dbReference type="ChEBI" id="CHEBI:597326"/>
    </ligand>
</feature>
<feature type="compositionally biased region" description="Polar residues" evidence="6">
    <location>
        <begin position="15"/>
        <end position="27"/>
    </location>
</feature>
<keyword evidence="8" id="KW-1185">Reference proteome</keyword>
<evidence type="ECO:0000313" key="8">
    <source>
        <dbReference type="Proteomes" id="UP000218399"/>
    </source>
</evidence>
<dbReference type="GO" id="GO:0005737">
    <property type="term" value="C:cytoplasm"/>
    <property type="evidence" value="ECO:0007669"/>
    <property type="project" value="UniProtKB-SubCell"/>
</dbReference>
<dbReference type="InterPro" id="IPR015422">
    <property type="entry name" value="PyrdxlP-dep_Trfase_small"/>
</dbReference>
<comment type="subcellular location">
    <subcellularLocation>
        <location evidence="5">Cytoplasm</location>
    </subcellularLocation>
</comment>
<comment type="subunit">
    <text evidence="5">Homodimer.</text>
</comment>
<feature type="binding site" evidence="5">
    <location>
        <begin position="280"/>
        <end position="283"/>
    </location>
    <ligand>
        <name>pyridoxal 5'-phosphate</name>
        <dbReference type="ChEBI" id="CHEBI:597326"/>
    </ligand>
</feature>
<evidence type="ECO:0000256" key="2">
    <source>
        <dbReference type="ARBA" id="ARBA00022605"/>
    </source>
</evidence>
<keyword evidence="5" id="KW-0055">Arginine biosynthesis</keyword>
<dbReference type="GO" id="GO:0003992">
    <property type="term" value="F:N2-acetyl-L-ornithine:2-oxoglutarate 5-aminotransferase activity"/>
    <property type="evidence" value="ECO:0007669"/>
    <property type="project" value="UniProtKB-UniRule"/>
</dbReference>
<feature type="binding site" evidence="5">
    <location>
        <position position="341"/>
    </location>
    <ligand>
        <name>N(2)-acetyl-L-ornithine</name>
        <dbReference type="ChEBI" id="CHEBI:57805"/>
    </ligand>
</feature>
<dbReference type="Gene3D" id="3.40.640.10">
    <property type="entry name" value="Type I PLP-dependent aspartate aminotransferase-like (Major domain)"/>
    <property type="match status" value="1"/>
</dbReference>
<comment type="miscellaneous">
    <text evidence="5">May also have succinyldiaminopimelate aminotransferase activity, thus carrying out the corresponding step in lysine biosynthesis.</text>
</comment>
<feature type="binding site" evidence="5">
    <location>
        <begin position="154"/>
        <end position="155"/>
    </location>
    <ligand>
        <name>pyridoxal 5'-phosphate</name>
        <dbReference type="ChEBI" id="CHEBI:597326"/>
    </ligand>
</feature>
<comment type="caution">
    <text evidence="7">The sequence shown here is derived from an EMBL/GenBank/DDBJ whole genome shotgun (WGS) entry which is preliminary data.</text>
</comment>
<feature type="binding site" evidence="5">
    <location>
        <position position="194"/>
    </location>
    <ligand>
        <name>N(2)-acetyl-L-ornithine</name>
        <dbReference type="ChEBI" id="CHEBI:57805"/>
    </ligand>
</feature>
<dbReference type="UniPathway" id="UPA00068">
    <property type="reaction ID" value="UER00109"/>
</dbReference>
<name>A0A2A2EFC8_9BIFI</name>
<keyword evidence="1 5" id="KW-0032">Aminotransferase</keyword>
<comment type="cofactor">
    <cofactor evidence="5">
        <name>pyridoxal 5'-phosphate</name>
        <dbReference type="ChEBI" id="CHEBI:597326"/>
    </cofactor>
    <text evidence="5">Binds 1 pyridoxal phosphate per subunit.</text>
</comment>
<dbReference type="FunFam" id="3.40.640.10:FF:000004">
    <property type="entry name" value="Acetylornithine aminotransferase"/>
    <property type="match status" value="1"/>
</dbReference>
<dbReference type="PIRSF" id="PIRSF000521">
    <property type="entry name" value="Transaminase_4ab_Lys_Orn"/>
    <property type="match status" value="1"/>
</dbReference>
<dbReference type="InterPro" id="IPR015424">
    <property type="entry name" value="PyrdxlP-dep_Trfase"/>
</dbReference>
<dbReference type="GO" id="GO:0042802">
    <property type="term" value="F:identical protein binding"/>
    <property type="evidence" value="ECO:0007669"/>
    <property type="project" value="TreeGrafter"/>
</dbReference>
<dbReference type="NCBIfam" id="NF002874">
    <property type="entry name" value="PRK03244.1"/>
    <property type="match status" value="1"/>
</dbReference>
<feature type="modified residue" description="N6-(pyridoxal phosphate)lysine" evidence="5">
    <location>
        <position position="312"/>
    </location>
</feature>
<dbReference type="InterPro" id="IPR015421">
    <property type="entry name" value="PyrdxlP-dep_Trfase_major"/>
</dbReference>
<keyword evidence="5" id="KW-0963">Cytoplasm</keyword>
<reference evidence="7 8" key="1">
    <citation type="journal article" date="2017" name="ISME J.">
        <title>Unveiling bifidobacterial biogeography across the mammalian branch of the tree of life.</title>
        <authorList>
            <person name="Milani C."/>
            <person name="Mangifesta M."/>
            <person name="Mancabelli L."/>
            <person name="Lugli G.A."/>
            <person name="James K."/>
            <person name="Duranti S."/>
            <person name="Turroni F."/>
            <person name="Ferrario C."/>
            <person name="Ossiprandi M.C."/>
            <person name="van Sinderen D."/>
            <person name="Ventura M."/>
        </authorList>
    </citation>
    <scope>NUCLEOTIDE SEQUENCE [LARGE SCALE GENOMIC DNA]</scope>
    <source>
        <strain evidence="8">Ham19E</strain>
    </source>
</reference>
<accession>A0A2A2EFC8</accession>
<evidence type="ECO:0000313" key="7">
    <source>
        <dbReference type="EMBL" id="PAU67615.1"/>
    </source>
</evidence>
<keyword evidence="4 5" id="KW-0663">Pyridoxal phosphate</keyword>
<dbReference type="EMBL" id="MVOH01000013">
    <property type="protein sequence ID" value="PAU67615.1"/>
    <property type="molecule type" value="Genomic_DNA"/>
</dbReference>
<proteinExistence type="inferred from homology"/>
<keyword evidence="2 5" id="KW-0028">Amino-acid biosynthesis</keyword>
<evidence type="ECO:0000256" key="1">
    <source>
        <dbReference type="ARBA" id="ARBA00022576"/>
    </source>
</evidence>
<dbReference type="Pfam" id="PF00202">
    <property type="entry name" value="Aminotran_3"/>
    <property type="match status" value="1"/>
</dbReference>
<dbReference type="Gene3D" id="3.90.1150.10">
    <property type="entry name" value="Aspartate Aminotransferase, domain 1"/>
    <property type="match status" value="1"/>
</dbReference>
<sequence length="459" mass="48984">MDNEYSGYGRDDVNDINNMNDGDQQVHSAAGNDRGHGGATASGDALPEDHRLLDEYNDVHMHVFGTPLRVLDHGQGVHVWDVDGNKYLDFLAGIAVNSIGYAHPKWIEAVAAQAAQVAHVSNYFATRPQIHLAQKLIALAGAPEGSHVYFGNSGAEANEAALKMAKLYGAQRCAELGTDKPYRIIALTHGFHGRTMGALSATWKPAIREPFEPLVPNIEFVEANDIEAMKAAFDATGKGPITAVIMELIQGEAGVLPLDAQYIRDVRALCDEHRALMIVDEVQTGIGRTGSWFAFQREDLGGVTPNIVTFAKGVAGGFPMGGMISFGEGLSSLFSPGTHGSTFAGNPLAAAAALATIGVIEDEGLVQRAEVRGEQLRTDLRATDNPLFAQVRGRGLLNAIVLKRPCAHAAVDWALEHGLIINACAPDVIRLAPPLIVSEQDVNEAVAILAMLPEDLPED</sequence>
<dbReference type="PANTHER" id="PTHR11986:SF79">
    <property type="entry name" value="ACETYLORNITHINE AMINOTRANSFERASE, MITOCHONDRIAL"/>
    <property type="match status" value="1"/>
</dbReference>
<dbReference type="CDD" id="cd00610">
    <property type="entry name" value="OAT_like"/>
    <property type="match status" value="1"/>
</dbReference>
<feature type="region of interest" description="Disordered" evidence="6">
    <location>
        <begin position="1"/>
        <end position="46"/>
    </location>
</feature>
<dbReference type="SUPFAM" id="SSF53383">
    <property type="entry name" value="PLP-dependent transferases"/>
    <property type="match status" value="1"/>
</dbReference>
<dbReference type="InterPro" id="IPR050103">
    <property type="entry name" value="Class-III_PLP-dep_AT"/>
</dbReference>
<organism evidence="7 8">
    <name type="scientific">Bifidobacterium criceti</name>
    <dbReference type="NCBI Taxonomy" id="1960969"/>
    <lineage>
        <taxon>Bacteria</taxon>
        <taxon>Bacillati</taxon>
        <taxon>Actinomycetota</taxon>
        <taxon>Actinomycetes</taxon>
        <taxon>Bifidobacteriales</taxon>
        <taxon>Bifidobacteriaceae</taxon>
        <taxon>Bifidobacterium</taxon>
    </lineage>
</organism>